<comment type="similarity">
    <text evidence="1">Belongs to the PPR family. P subfamily.</text>
</comment>
<dbReference type="PANTHER" id="PTHR46128:SF329">
    <property type="entry name" value="MITOCHONDRIAL GROUP I INTRON SPLICING FACTOR DMR1"/>
    <property type="match status" value="1"/>
</dbReference>
<dbReference type="Proteomes" id="UP000070133">
    <property type="component" value="Unassembled WGS sequence"/>
</dbReference>
<dbReference type="NCBIfam" id="TIGR00756">
    <property type="entry name" value="PPR"/>
    <property type="match status" value="2"/>
</dbReference>
<keyword evidence="5" id="KW-1185">Reference proteome</keyword>
<dbReference type="InterPro" id="IPR050872">
    <property type="entry name" value="PPR_P_subfamily"/>
</dbReference>
<reference evidence="4 5" key="1">
    <citation type="submission" date="2015-07" db="EMBL/GenBank/DDBJ databases">
        <title>Comparative genomics of the Sigatoka disease complex on banana suggests a link between parallel evolutionary changes in Pseudocercospora fijiensis and Pseudocercospora eumusae and increased virulence on the banana host.</title>
        <authorList>
            <person name="Chang T.-C."/>
            <person name="Salvucci A."/>
            <person name="Crous P.W."/>
            <person name="Stergiopoulos I."/>
        </authorList>
    </citation>
    <scope>NUCLEOTIDE SEQUENCE [LARGE SCALE GENOMIC DNA]</scope>
    <source>
        <strain evidence="4 5">CBS 114824</strain>
    </source>
</reference>
<evidence type="ECO:0000256" key="2">
    <source>
        <dbReference type="PROSITE-ProRule" id="PRU00708"/>
    </source>
</evidence>
<sequence length="771" mass="87377">MPSCHSAIRTLLRKCASQSPANHTKWHLRQQHLARSYATRRRRDENERGSKQGLSSLDAESPYLDLILGPRENDAVTQNNQPAQDHAEQIAEEAEAEAEHHTYTYRDSSVPSSTARMPRRARASTPQPYGLNTDHTFTSDLPTTGDAGRHAHFSQQSARQLDWDWHSHICMLIEHVKDVRSKSDAGELPPLTIAPEAIDELDRVIEELDKLEQVTLGCLRQIINPNLWPYALLWLLHHDPDRSLNFLLATFGHGHQQEICIRHSLKYLAWLYSSQVNISAIDKLVEVAFALSEADVRFQHHKYHGRWYIPIIPYCSKETRVRFFEDLTDISKVYKVHWFTWLPFVRPFARDNQIDLALSAILEANAAGAPWDSRAFRGECAILLRSSIRQTGGLRACISIVNALVRIGLSLDNGLANIIMLNAVEAGDLKTAFSIYHSLVDHGLQADAYTYAILLKGCKANLDDAEMLNATIRDALSRIDVHKEGVLSTEILHCLALYHTKNNSERAFETVADAYAQLHDLGPLREIGLMPSKLSHIESSSEARPMPTCRGMYIMIATYLENTFPSEDADVKGAHALYQRFKSAAEAGKEPFVSLAAVDYTFNAFLCTFIKFKRGLLYAAELVKDMQGKNRPKDAEIPFCQPTVYTWSIFVDGFTRHGQMQLAEQVLNYMRTKGIEPNRVTYNTLVKGYAKEQDAEGMIDALRRMEADGNTWDEWTVKGTKRLRDKAALNEEFKRQRQAQALDFTADLRSGLEQRLSKAKMEEVREIRGGM</sequence>
<dbReference type="Pfam" id="PF13041">
    <property type="entry name" value="PPR_2"/>
    <property type="match status" value="1"/>
</dbReference>
<dbReference type="Gene3D" id="1.25.40.10">
    <property type="entry name" value="Tetratricopeptide repeat domain"/>
    <property type="match status" value="2"/>
</dbReference>
<evidence type="ECO:0000313" key="5">
    <source>
        <dbReference type="Proteomes" id="UP000070133"/>
    </source>
</evidence>
<dbReference type="PROSITE" id="PS51375">
    <property type="entry name" value="PPR"/>
    <property type="match status" value="2"/>
</dbReference>
<gene>
    <name evidence="4" type="ORF">AC578_5127</name>
</gene>
<accession>A0A139HMK6</accession>
<feature type="region of interest" description="Disordered" evidence="3">
    <location>
        <begin position="75"/>
        <end position="133"/>
    </location>
</feature>
<feature type="compositionally biased region" description="Polar residues" evidence="3">
    <location>
        <begin position="105"/>
        <end position="115"/>
    </location>
</feature>
<dbReference type="AlphaFoldDB" id="A0A139HMK6"/>
<feature type="repeat" description="PPR" evidence="2">
    <location>
        <begin position="643"/>
        <end position="677"/>
    </location>
</feature>
<evidence type="ECO:0000256" key="1">
    <source>
        <dbReference type="ARBA" id="ARBA00007626"/>
    </source>
</evidence>
<dbReference type="STRING" id="321146.A0A139HMK6"/>
<dbReference type="EMBL" id="LFZN01000028">
    <property type="protein sequence ID" value="KXT03653.1"/>
    <property type="molecule type" value="Genomic_DNA"/>
</dbReference>
<dbReference type="InterPro" id="IPR002885">
    <property type="entry name" value="PPR_rpt"/>
</dbReference>
<proteinExistence type="inferred from homology"/>
<evidence type="ECO:0008006" key="6">
    <source>
        <dbReference type="Google" id="ProtNLM"/>
    </source>
</evidence>
<evidence type="ECO:0000313" key="4">
    <source>
        <dbReference type="EMBL" id="KXT03653.1"/>
    </source>
</evidence>
<name>A0A139HMK6_9PEZI</name>
<organism evidence="4 5">
    <name type="scientific">Pseudocercospora eumusae</name>
    <dbReference type="NCBI Taxonomy" id="321146"/>
    <lineage>
        <taxon>Eukaryota</taxon>
        <taxon>Fungi</taxon>
        <taxon>Dikarya</taxon>
        <taxon>Ascomycota</taxon>
        <taxon>Pezizomycotina</taxon>
        <taxon>Dothideomycetes</taxon>
        <taxon>Dothideomycetidae</taxon>
        <taxon>Mycosphaerellales</taxon>
        <taxon>Mycosphaerellaceae</taxon>
        <taxon>Pseudocercospora</taxon>
    </lineage>
</organism>
<protein>
    <recommendedName>
        <fullName evidence="6">Pentacotripeptide-repeat region of PRORP domain-containing protein</fullName>
    </recommendedName>
</protein>
<dbReference type="OrthoDB" id="185373at2759"/>
<feature type="region of interest" description="Disordered" evidence="3">
    <location>
        <begin position="19"/>
        <end position="58"/>
    </location>
</feature>
<comment type="caution">
    <text evidence="4">The sequence shown here is derived from an EMBL/GenBank/DDBJ whole genome shotgun (WGS) entry which is preliminary data.</text>
</comment>
<dbReference type="InterPro" id="IPR011990">
    <property type="entry name" value="TPR-like_helical_dom_sf"/>
</dbReference>
<evidence type="ECO:0000256" key="3">
    <source>
        <dbReference type="SAM" id="MobiDB-lite"/>
    </source>
</evidence>
<dbReference type="PANTHER" id="PTHR46128">
    <property type="entry name" value="MITOCHONDRIAL GROUP I INTRON SPLICING FACTOR CCM1"/>
    <property type="match status" value="1"/>
</dbReference>
<feature type="repeat" description="PPR" evidence="2">
    <location>
        <begin position="678"/>
        <end position="712"/>
    </location>
</feature>